<evidence type="ECO:0000256" key="7">
    <source>
        <dbReference type="SAM" id="Phobius"/>
    </source>
</evidence>
<dbReference type="PANTHER" id="PTHR43045:SF1">
    <property type="entry name" value="SHIKIMATE TRANSPORTER"/>
    <property type="match status" value="1"/>
</dbReference>
<dbReference type="OrthoDB" id="7160108at2"/>
<feature type="transmembrane region" description="Helical" evidence="7">
    <location>
        <begin position="331"/>
        <end position="354"/>
    </location>
</feature>
<dbReference type="SUPFAM" id="SSF103473">
    <property type="entry name" value="MFS general substrate transporter"/>
    <property type="match status" value="1"/>
</dbReference>
<dbReference type="InterPro" id="IPR036259">
    <property type="entry name" value="MFS_trans_sf"/>
</dbReference>
<evidence type="ECO:0000256" key="3">
    <source>
        <dbReference type="ARBA" id="ARBA00022475"/>
    </source>
</evidence>
<keyword evidence="6 7" id="KW-0472">Membrane</keyword>
<proteinExistence type="predicted"/>
<dbReference type="EMBL" id="CP008941">
    <property type="protein sequence ID" value="AIK97145.1"/>
    <property type="molecule type" value="Genomic_DNA"/>
</dbReference>
<dbReference type="PANTHER" id="PTHR43045">
    <property type="entry name" value="SHIKIMATE TRANSPORTER"/>
    <property type="match status" value="1"/>
</dbReference>
<evidence type="ECO:0000313" key="9">
    <source>
        <dbReference type="EMBL" id="AIK97145.1"/>
    </source>
</evidence>
<dbReference type="RefSeq" id="WP_038466305.1">
    <property type="nucleotide sequence ID" value="NZ_CP008941.1"/>
</dbReference>
<dbReference type="InterPro" id="IPR020846">
    <property type="entry name" value="MFS_dom"/>
</dbReference>
<evidence type="ECO:0000256" key="6">
    <source>
        <dbReference type="ARBA" id="ARBA00023136"/>
    </source>
</evidence>
<keyword evidence="2" id="KW-0813">Transport</keyword>
<dbReference type="eggNOG" id="COG0477">
    <property type="taxonomic scope" value="Bacteria"/>
</dbReference>
<feature type="transmembrane region" description="Helical" evidence="7">
    <location>
        <begin position="306"/>
        <end position="325"/>
    </location>
</feature>
<feature type="transmembrane region" description="Helical" evidence="7">
    <location>
        <begin position="152"/>
        <end position="177"/>
    </location>
</feature>
<evidence type="ECO:0000313" key="10">
    <source>
        <dbReference type="Proteomes" id="UP000028926"/>
    </source>
</evidence>
<evidence type="ECO:0000259" key="8">
    <source>
        <dbReference type="PROSITE" id="PS50850"/>
    </source>
</evidence>
<dbReference type="PROSITE" id="PS50850">
    <property type="entry name" value="MFS"/>
    <property type="match status" value="1"/>
</dbReference>
<keyword evidence="10" id="KW-1185">Reference proteome</keyword>
<keyword evidence="5 7" id="KW-1133">Transmembrane helix</keyword>
<keyword evidence="4 7" id="KW-0812">Transmembrane</keyword>
<dbReference type="KEGG" id="paca:ID47_11015"/>
<feature type="transmembrane region" description="Helical" evidence="7">
    <location>
        <begin position="51"/>
        <end position="78"/>
    </location>
</feature>
<dbReference type="STRING" id="91604.ID47_11015"/>
<dbReference type="InterPro" id="IPR011701">
    <property type="entry name" value="MFS"/>
</dbReference>
<gene>
    <name evidence="9" type="ORF">ID47_11015</name>
</gene>
<feature type="transmembrane region" description="Helical" evidence="7">
    <location>
        <begin position="183"/>
        <end position="202"/>
    </location>
</feature>
<reference evidence="9 10" key="1">
    <citation type="submission" date="2014-07" db="EMBL/GenBank/DDBJ databases">
        <title>Comparative genomic insights into amoeba endosymbionts belonging to the families of Holosporaceae and Candidatus Midichloriaceae within Rickettsiales.</title>
        <authorList>
            <person name="Wang Z."/>
            <person name="Wu M."/>
        </authorList>
    </citation>
    <scope>NUCLEOTIDE SEQUENCE [LARGE SCALE GENOMIC DNA]</scope>
    <source>
        <strain evidence="9">PRA3</strain>
    </source>
</reference>
<evidence type="ECO:0000256" key="4">
    <source>
        <dbReference type="ARBA" id="ARBA00022692"/>
    </source>
</evidence>
<name>A0A077B2D0_9PROT</name>
<evidence type="ECO:0000256" key="1">
    <source>
        <dbReference type="ARBA" id="ARBA00004651"/>
    </source>
</evidence>
<feature type="transmembrane region" description="Helical" evidence="7">
    <location>
        <begin position="278"/>
        <end position="299"/>
    </location>
</feature>
<sequence length="438" mass="49614">MGILSSLKREQKEAVGLLQVGTFLEYFDLMLYVHMAIILNELFFPKTDPHTAALLSAFAFCSTYVLRPFGALIFGYIGDNIGRKATVIITTMLMSLSCIVMANMPTYAQIGITASWAVTLCRVIQGLSSMGEIVAAEIYLTETVKPPAQYPAVGLMSCSSAFGTMVALGVAMIVFSLNIEWRLAFWFGASIAMVGTIARIRLRETPEFLQSKRLLNKNTSARLLQNQNFNAERSKTSTAFFLIYCAWPVCFYFVYVHCGNILKFNFNYSAQDIIQQNFYVSMVQTIGYLLFAFLSYYIHPLKILKYKLMAIFPMLLICPYLFSIINTGTQLFFIQSFLIFFAMTAAPAMPIFIARFPVFKRFTYTSFIYALTRASMYVLTSFGLVYLTESLGHWGLWLILIPCALSFWWGIKHFETLENIPKDNAESFLTGREASQPF</sequence>
<dbReference type="GO" id="GO:0005886">
    <property type="term" value="C:plasma membrane"/>
    <property type="evidence" value="ECO:0007669"/>
    <property type="project" value="UniProtKB-SubCell"/>
</dbReference>
<dbReference type="Pfam" id="PF07690">
    <property type="entry name" value="MFS_1"/>
    <property type="match status" value="1"/>
</dbReference>
<accession>A0A077B2D0</accession>
<protein>
    <submittedName>
        <fullName evidence="9">MFS transporter</fullName>
    </submittedName>
</protein>
<dbReference type="AlphaFoldDB" id="A0A077B2D0"/>
<keyword evidence="3" id="KW-1003">Cell membrane</keyword>
<dbReference type="GO" id="GO:0022857">
    <property type="term" value="F:transmembrane transporter activity"/>
    <property type="evidence" value="ECO:0007669"/>
    <property type="project" value="InterPro"/>
</dbReference>
<dbReference type="HOGENOM" id="CLU_001265_39_3_5"/>
<feature type="transmembrane region" description="Helical" evidence="7">
    <location>
        <begin position="85"/>
        <end position="104"/>
    </location>
</feature>
<dbReference type="Proteomes" id="UP000028926">
    <property type="component" value="Chromosome"/>
</dbReference>
<dbReference type="Gene3D" id="1.20.1250.20">
    <property type="entry name" value="MFS general substrate transporter like domains"/>
    <property type="match status" value="1"/>
</dbReference>
<comment type="subcellular location">
    <subcellularLocation>
        <location evidence="1">Cell membrane</location>
        <topology evidence="1">Multi-pass membrane protein</topology>
    </subcellularLocation>
</comment>
<feature type="transmembrane region" description="Helical" evidence="7">
    <location>
        <begin position="239"/>
        <end position="258"/>
    </location>
</feature>
<feature type="domain" description="Major facilitator superfamily (MFS) profile" evidence="8">
    <location>
        <begin position="14"/>
        <end position="438"/>
    </location>
</feature>
<evidence type="ECO:0000256" key="5">
    <source>
        <dbReference type="ARBA" id="ARBA00022989"/>
    </source>
</evidence>
<feature type="transmembrane region" description="Helical" evidence="7">
    <location>
        <begin position="394"/>
        <end position="411"/>
    </location>
</feature>
<feature type="transmembrane region" description="Helical" evidence="7">
    <location>
        <begin position="20"/>
        <end position="39"/>
    </location>
</feature>
<organism evidence="9 10">
    <name type="scientific">Candidatus Odyssella acanthamoebae</name>
    <dbReference type="NCBI Taxonomy" id="91604"/>
    <lineage>
        <taxon>Bacteria</taxon>
        <taxon>Pseudomonadati</taxon>
        <taxon>Pseudomonadota</taxon>
        <taxon>Alphaproteobacteria</taxon>
        <taxon>Holosporales</taxon>
        <taxon>Candidatus Paracaedibacteraceae</taxon>
        <taxon>Candidatus Odyssella</taxon>
    </lineage>
</organism>
<evidence type="ECO:0000256" key="2">
    <source>
        <dbReference type="ARBA" id="ARBA00022448"/>
    </source>
</evidence>
<feature type="transmembrane region" description="Helical" evidence="7">
    <location>
        <begin position="366"/>
        <end position="388"/>
    </location>
</feature>